<comment type="caution">
    <text evidence="2">The sequence shown here is derived from an EMBL/GenBank/DDBJ whole genome shotgun (WGS) entry which is preliminary data.</text>
</comment>
<protein>
    <submittedName>
        <fullName evidence="2">rRNA N6-adenosine-methyltransferase METTL5 like protein</fullName>
    </submittedName>
</protein>
<organism evidence="2 3">
    <name type="scientific">Argiope bruennichi</name>
    <name type="common">Wasp spider</name>
    <name type="synonym">Aranea bruennichi</name>
    <dbReference type="NCBI Taxonomy" id="94029"/>
    <lineage>
        <taxon>Eukaryota</taxon>
        <taxon>Metazoa</taxon>
        <taxon>Ecdysozoa</taxon>
        <taxon>Arthropoda</taxon>
        <taxon>Chelicerata</taxon>
        <taxon>Arachnida</taxon>
        <taxon>Araneae</taxon>
        <taxon>Araneomorphae</taxon>
        <taxon>Entelegynae</taxon>
        <taxon>Araneoidea</taxon>
        <taxon>Araneidae</taxon>
        <taxon>Argiope</taxon>
    </lineage>
</organism>
<dbReference type="PROSITE" id="PS00092">
    <property type="entry name" value="N6_MTASE"/>
    <property type="match status" value="1"/>
</dbReference>
<dbReference type="InterPro" id="IPR002052">
    <property type="entry name" value="DNA_methylase_N6_adenine_CS"/>
</dbReference>
<keyword evidence="3" id="KW-1185">Reference proteome</keyword>
<proteinExistence type="predicted"/>
<sequence>MMFFNLSSVPLKCGGALSKWWEIVVPNKNGLEVRPNGTRQCLQVDALSRNAVCMVTRSQSKITSKIATAQEADERMQLLKTLVEKELKDDYHIKENVLYVQVDGRELIVVPETMELEKLIASTIGEVKDTKSGDLLIEAVTKSQISVIKNLKYLGEFPVETYAHKSLNYCRGVISELDLEFVSESELVKKLQQILDTLDVFEKPNVALEQYPTPPHIAAHMLHIMSENTGEVEDRMVADLGCGCGTLTIAAAICGASMCVGFDIDPNALEIAQRNKEDMELKNIDFILCDVQDLSVSKWQKTFDTVILNPPFGTKHNKGIDIMFLQTALRLARHTVYSLHKSTTIEYIGRKAKQWNVKMEPLYEMVFNISKSRTTHKKESQDIPVHLIRFTFPSVIKKS</sequence>
<dbReference type="GO" id="GO:0003676">
    <property type="term" value="F:nucleic acid binding"/>
    <property type="evidence" value="ECO:0007669"/>
    <property type="project" value="InterPro"/>
</dbReference>
<dbReference type="InterPro" id="IPR025714">
    <property type="entry name" value="Methyltranfer_dom"/>
</dbReference>
<dbReference type="Gene3D" id="3.40.50.150">
    <property type="entry name" value="Vaccinia Virus protein VP39"/>
    <property type="match status" value="1"/>
</dbReference>
<reference evidence="2" key="1">
    <citation type="journal article" date="2020" name="bioRxiv">
        <title>Chromosome-level reference genome of the European wasp spider Argiope bruennichi: a resource for studies on range expansion and evolutionary adaptation.</title>
        <authorList>
            <person name="Sheffer M.M."/>
            <person name="Hoppe A."/>
            <person name="Krehenwinkel H."/>
            <person name="Uhl G."/>
            <person name="Kuss A.W."/>
            <person name="Jensen L."/>
            <person name="Jensen C."/>
            <person name="Gillespie R.G."/>
            <person name="Hoff K.J."/>
            <person name="Prost S."/>
        </authorList>
    </citation>
    <scope>NUCLEOTIDE SEQUENCE</scope>
</reference>
<dbReference type="Proteomes" id="UP000807504">
    <property type="component" value="Unassembled WGS sequence"/>
</dbReference>
<dbReference type="GO" id="GO:0008988">
    <property type="term" value="F:rRNA (adenine-N6-)-methyltransferase activity"/>
    <property type="evidence" value="ECO:0007669"/>
    <property type="project" value="TreeGrafter"/>
</dbReference>
<dbReference type="PANTHER" id="PTHR23290:SF0">
    <property type="entry name" value="RRNA N6-ADENOSINE-METHYLTRANSFERASE METTL5"/>
    <property type="match status" value="1"/>
</dbReference>
<gene>
    <name evidence="2" type="ORF">HNY73_013687</name>
</gene>
<dbReference type="AlphaFoldDB" id="A0A8T0F117"/>
<evidence type="ECO:0000259" key="1">
    <source>
        <dbReference type="Pfam" id="PF13847"/>
    </source>
</evidence>
<dbReference type="EMBL" id="JABXBU010001863">
    <property type="protein sequence ID" value="KAF8783537.1"/>
    <property type="molecule type" value="Genomic_DNA"/>
</dbReference>
<dbReference type="InterPro" id="IPR051720">
    <property type="entry name" value="rRNA_MeTrfase/Polyamine_Synth"/>
</dbReference>
<dbReference type="Pfam" id="PF13847">
    <property type="entry name" value="Methyltransf_31"/>
    <property type="match status" value="1"/>
</dbReference>
<accession>A0A8T0F117</accession>
<dbReference type="PANTHER" id="PTHR23290">
    <property type="entry name" value="RRNA N6-ADENOSINE-METHYLTRANSFERASE METTL5"/>
    <property type="match status" value="1"/>
</dbReference>
<name>A0A8T0F117_ARGBR</name>
<dbReference type="PRINTS" id="PR00507">
    <property type="entry name" value="N12N6MTFRASE"/>
</dbReference>
<dbReference type="CDD" id="cd02440">
    <property type="entry name" value="AdoMet_MTases"/>
    <property type="match status" value="1"/>
</dbReference>
<evidence type="ECO:0000313" key="2">
    <source>
        <dbReference type="EMBL" id="KAF8783537.1"/>
    </source>
</evidence>
<dbReference type="SUPFAM" id="SSF53335">
    <property type="entry name" value="S-adenosyl-L-methionine-dependent methyltransferases"/>
    <property type="match status" value="1"/>
</dbReference>
<evidence type="ECO:0000313" key="3">
    <source>
        <dbReference type="Proteomes" id="UP000807504"/>
    </source>
</evidence>
<reference evidence="2" key="2">
    <citation type="submission" date="2020-06" db="EMBL/GenBank/DDBJ databases">
        <authorList>
            <person name="Sheffer M."/>
        </authorList>
    </citation>
    <scope>NUCLEOTIDE SEQUENCE</scope>
</reference>
<feature type="domain" description="Methyltransferase" evidence="1">
    <location>
        <begin position="237"/>
        <end position="333"/>
    </location>
</feature>
<dbReference type="InterPro" id="IPR029063">
    <property type="entry name" value="SAM-dependent_MTases_sf"/>
</dbReference>